<dbReference type="EMBL" id="JACBYG010000030">
    <property type="protein sequence ID" value="NYS49025.1"/>
    <property type="molecule type" value="Genomic_DNA"/>
</dbReference>
<evidence type="ECO:0000313" key="4">
    <source>
        <dbReference type="Proteomes" id="UP000563349"/>
    </source>
</evidence>
<dbReference type="AlphaFoldDB" id="A0A7Z0RQJ7"/>
<evidence type="ECO:0000313" key="3">
    <source>
        <dbReference type="EMBL" id="NYS49025.1"/>
    </source>
</evidence>
<protein>
    <submittedName>
        <fullName evidence="3">Peptide ABC transporter substrate-binding protein</fullName>
    </submittedName>
</protein>
<organism evidence="3 4">
    <name type="scientific">Streptococcus danieliae</name>
    <dbReference type="NCBI Taxonomy" id="747656"/>
    <lineage>
        <taxon>Bacteria</taxon>
        <taxon>Bacillati</taxon>
        <taxon>Bacillota</taxon>
        <taxon>Bacilli</taxon>
        <taxon>Lactobacillales</taxon>
        <taxon>Streptococcaceae</taxon>
        <taxon>Streptococcus</taxon>
    </lineage>
</organism>
<proteinExistence type="predicted"/>
<sequence>MKKSRLLKFVSSALIATLVLGACASGSSSNSSGGSKPAVEFQSKVENSGTPVENARLKIGVVTADPLTGMWNPVFFLESTDYAVLRHMTGGSAIKADEYFRFVEDDETAPIKFHLDRDKKEVTLTVHPDLKWSNGQEVTSKDIVATYKLLGNPKYETNVRYSDAYELIEGMKEYHEGSASDISGISEKDNKTVVVKFKEITPSIMWGDGLLFNYLNAEQIEQVTDFNKFAEAELNTKPLSYGPYVIDKFVNGESVLLKQNEYFYKKDEVKIKEVEIKTVAPAQASNVLKNGDVDLVDELTAGIWESSKDHKNGKILGVDELYLSYVGFKLGKFDQEKGEVVVDPNAKAADVRVRQAFAYALNRDKMNEKIYNGIRHSATGSGLYPPAVKLIHNPDAVAYDYNPEKAKELLDEAGFKDVDGDGLRENAKGEKVQFNFAIRNTGQTIDQPLADTFIQSWKDVGLDVQLVDGKLMSPKDWSQRVQADDPSIDLFQGAWGLGSNPNPQELLGKQSQLNYQRFTSDKLNADIDKLLSEEMFDDKKLVEAYREFDNEFAAEVPWIPFSWTSKMVWVNNRIKNFDYQEYTYGDFLVYQLELTAENPAK</sequence>
<keyword evidence="4" id="KW-1185">Reference proteome</keyword>
<dbReference type="PANTHER" id="PTHR30290">
    <property type="entry name" value="PERIPLASMIC BINDING COMPONENT OF ABC TRANSPORTER"/>
    <property type="match status" value="1"/>
</dbReference>
<keyword evidence="1" id="KW-0732">Signal</keyword>
<feature type="signal peptide" evidence="1">
    <location>
        <begin position="1"/>
        <end position="24"/>
    </location>
</feature>
<dbReference type="Gene3D" id="3.10.105.10">
    <property type="entry name" value="Dipeptide-binding Protein, Domain 3"/>
    <property type="match status" value="1"/>
</dbReference>
<dbReference type="InterPro" id="IPR039424">
    <property type="entry name" value="SBP_5"/>
</dbReference>
<reference evidence="3 4" key="1">
    <citation type="submission" date="2020-07" db="EMBL/GenBank/DDBJ databases">
        <title>MOT database genomes.</title>
        <authorList>
            <person name="Joseph S."/>
            <person name="Aduse-Opoku J."/>
            <person name="Hashim A."/>
            <person name="Wade W."/>
            <person name="Curtis M."/>
        </authorList>
    </citation>
    <scope>NUCLEOTIDE SEQUENCE [LARGE SCALE GENOMIC DNA]</scope>
    <source>
        <strain evidence="3 4">CCW311</strain>
    </source>
</reference>
<dbReference type="SUPFAM" id="SSF53850">
    <property type="entry name" value="Periplasmic binding protein-like II"/>
    <property type="match status" value="1"/>
</dbReference>
<dbReference type="Proteomes" id="UP000563349">
    <property type="component" value="Unassembled WGS sequence"/>
</dbReference>
<feature type="chain" id="PRO_5030665559" evidence="1">
    <location>
        <begin position="25"/>
        <end position="601"/>
    </location>
</feature>
<dbReference type="GO" id="GO:0015833">
    <property type="term" value="P:peptide transport"/>
    <property type="evidence" value="ECO:0007669"/>
    <property type="project" value="TreeGrafter"/>
</dbReference>
<dbReference type="Gene3D" id="3.40.190.10">
    <property type="entry name" value="Periplasmic binding protein-like II"/>
    <property type="match status" value="1"/>
</dbReference>
<dbReference type="Pfam" id="PF00496">
    <property type="entry name" value="SBP_bac_5"/>
    <property type="match status" value="1"/>
</dbReference>
<dbReference type="GO" id="GO:1904680">
    <property type="term" value="F:peptide transmembrane transporter activity"/>
    <property type="evidence" value="ECO:0007669"/>
    <property type="project" value="TreeGrafter"/>
</dbReference>
<evidence type="ECO:0000259" key="2">
    <source>
        <dbReference type="Pfam" id="PF00496"/>
    </source>
</evidence>
<accession>A0A7Z0RQJ7</accession>
<dbReference type="RefSeq" id="WP_179923662.1">
    <property type="nucleotide sequence ID" value="NZ_CP128228.1"/>
</dbReference>
<feature type="domain" description="Solute-binding protein family 5" evidence="2">
    <location>
        <begin position="116"/>
        <end position="505"/>
    </location>
</feature>
<dbReference type="InterPro" id="IPR000914">
    <property type="entry name" value="SBP_5_dom"/>
</dbReference>
<gene>
    <name evidence="3" type="ORF">HZY93_03380</name>
</gene>
<evidence type="ECO:0000256" key="1">
    <source>
        <dbReference type="SAM" id="SignalP"/>
    </source>
</evidence>
<name>A0A7Z0RQJ7_9STRE</name>
<comment type="caution">
    <text evidence="3">The sequence shown here is derived from an EMBL/GenBank/DDBJ whole genome shotgun (WGS) entry which is preliminary data.</text>
</comment>
<dbReference type="PROSITE" id="PS51257">
    <property type="entry name" value="PROKAR_LIPOPROTEIN"/>
    <property type="match status" value="1"/>
</dbReference>